<evidence type="ECO:0000256" key="3">
    <source>
        <dbReference type="ARBA" id="ARBA00022840"/>
    </source>
</evidence>
<feature type="domain" description="Helicase ATP-binding" evidence="6">
    <location>
        <begin position="69"/>
        <end position="284"/>
    </location>
</feature>
<evidence type="ECO:0000256" key="4">
    <source>
        <dbReference type="SAM" id="Coils"/>
    </source>
</evidence>
<dbReference type="AlphaFoldDB" id="A0A520KUX4"/>
<dbReference type="SUPFAM" id="SSF52540">
    <property type="entry name" value="P-loop containing nucleoside triphosphate hydrolases"/>
    <property type="match status" value="2"/>
</dbReference>
<dbReference type="InterPro" id="IPR006935">
    <property type="entry name" value="Helicase/UvrB_N"/>
</dbReference>
<dbReference type="GO" id="GO:0005524">
    <property type="term" value="F:ATP binding"/>
    <property type="evidence" value="ECO:0007669"/>
    <property type="project" value="UniProtKB-KW"/>
</dbReference>
<dbReference type="Pfam" id="PF13307">
    <property type="entry name" value="Helicase_C_2"/>
    <property type="match status" value="1"/>
</dbReference>
<evidence type="ECO:0000256" key="1">
    <source>
        <dbReference type="ARBA" id="ARBA00022741"/>
    </source>
</evidence>
<dbReference type="InterPro" id="IPR045028">
    <property type="entry name" value="DinG/Rad3-like"/>
</dbReference>
<feature type="coiled-coil region" evidence="4">
    <location>
        <begin position="264"/>
        <end position="291"/>
    </location>
</feature>
<dbReference type="SMART" id="SM00487">
    <property type="entry name" value="DEXDc"/>
    <property type="match status" value="1"/>
</dbReference>
<dbReference type="InterPro" id="IPR014001">
    <property type="entry name" value="Helicase_ATP-bd"/>
</dbReference>
<keyword evidence="7" id="KW-0347">Helicase</keyword>
<evidence type="ECO:0000313" key="8">
    <source>
        <dbReference type="Proteomes" id="UP000320766"/>
    </source>
</evidence>
<dbReference type="Pfam" id="PF04851">
    <property type="entry name" value="ResIII"/>
    <property type="match status" value="1"/>
</dbReference>
<keyword evidence="4" id="KW-0175">Coiled coil</keyword>
<dbReference type="Proteomes" id="UP000320766">
    <property type="component" value="Unassembled WGS sequence"/>
</dbReference>
<keyword evidence="2" id="KW-0378">Hydrolase</keyword>
<keyword evidence="3" id="KW-0067">ATP-binding</keyword>
<comment type="caution">
    <text evidence="7">The sequence shown here is derived from an EMBL/GenBank/DDBJ whole genome shotgun (WGS) entry which is preliminary data.</text>
</comment>
<dbReference type="EMBL" id="RXIL01000139">
    <property type="protein sequence ID" value="RZN67306.1"/>
    <property type="molecule type" value="Genomic_DNA"/>
</dbReference>
<evidence type="ECO:0000259" key="6">
    <source>
        <dbReference type="PROSITE" id="PS51193"/>
    </source>
</evidence>
<dbReference type="PANTHER" id="PTHR11472">
    <property type="entry name" value="DNA REPAIR DEAD HELICASE RAD3/XP-D SUBFAMILY MEMBER"/>
    <property type="match status" value="1"/>
</dbReference>
<dbReference type="PANTHER" id="PTHR11472:SF34">
    <property type="entry name" value="REGULATOR OF TELOMERE ELONGATION HELICASE 1"/>
    <property type="match status" value="1"/>
</dbReference>
<evidence type="ECO:0000256" key="2">
    <source>
        <dbReference type="ARBA" id="ARBA00022801"/>
    </source>
</evidence>
<dbReference type="SMART" id="SM00491">
    <property type="entry name" value="HELICc2"/>
    <property type="match status" value="1"/>
</dbReference>
<keyword evidence="1" id="KW-0547">Nucleotide-binding</keyword>
<feature type="domain" description="Helicase ATP-binding" evidence="5">
    <location>
        <begin position="91"/>
        <end position="265"/>
    </location>
</feature>
<reference evidence="7 8" key="1">
    <citation type="journal article" date="2019" name="Nat. Microbiol.">
        <title>Wide diversity of methane and short-chain alkane metabolisms in uncultured archaea.</title>
        <authorList>
            <person name="Borrel G."/>
            <person name="Adam P.S."/>
            <person name="McKay L.J."/>
            <person name="Chen L.X."/>
            <person name="Sierra-Garcia I.N."/>
            <person name="Sieber C.M."/>
            <person name="Letourneur Q."/>
            <person name="Ghozlane A."/>
            <person name="Andersen G.L."/>
            <person name="Li W.J."/>
            <person name="Hallam S.J."/>
            <person name="Muyzer G."/>
            <person name="de Oliveira V.M."/>
            <person name="Inskeep W.P."/>
            <person name="Banfield J.F."/>
            <person name="Gribaldo S."/>
        </authorList>
    </citation>
    <scope>NUCLEOTIDE SEQUENCE [LARGE SCALE GENOMIC DNA]</scope>
    <source>
        <strain evidence="7">NM1b</strain>
    </source>
</reference>
<protein>
    <submittedName>
        <fullName evidence="7">DEAD/DEAH box helicase</fullName>
    </submittedName>
</protein>
<proteinExistence type="predicted"/>
<dbReference type="Gene3D" id="3.40.50.300">
    <property type="entry name" value="P-loop containing nucleotide triphosphate hydrolases"/>
    <property type="match status" value="2"/>
</dbReference>
<dbReference type="PROSITE" id="PS51192">
    <property type="entry name" value="HELICASE_ATP_BIND_1"/>
    <property type="match status" value="1"/>
</dbReference>
<dbReference type="GO" id="GO:0003677">
    <property type="term" value="F:DNA binding"/>
    <property type="evidence" value="ECO:0007669"/>
    <property type="project" value="InterPro"/>
</dbReference>
<dbReference type="InterPro" id="IPR014013">
    <property type="entry name" value="Helic_SF1/SF2_ATP-bd_DinG/Rad3"/>
</dbReference>
<organism evidence="7 8">
    <name type="scientific">Candidatus Methanolliviera hydrocarbonicum</name>
    <dbReference type="NCBI Taxonomy" id="2491085"/>
    <lineage>
        <taxon>Archaea</taxon>
        <taxon>Methanobacteriati</taxon>
        <taxon>Methanobacteriota</taxon>
        <taxon>Candidatus Methanoliparia</taxon>
        <taxon>Candidatus Methanoliparales</taxon>
        <taxon>Candidatus Methanollivieraceae</taxon>
        <taxon>Candidatus Methanolliviera</taxon>
    </lineage>
</organism>
<dbReference type="PROSITE" id="PS51193">
    <property type="entry name" value="HELICASE_ATP_BIND_2"/>
    <property type="match status" value="1"/>
</dbReference>
<dbReference type="InterPro" id="IPR006555">
    <property type="entry name" value="ATP-dep_Helicase_C"/>
</dbReference>
<dbReference type="GO" id="GO:0003678">
    <property type="term" value="F:DNA helicase activity"/>
    <property type="evidence" value="ECO:0007669"/>
    <property type="project" value="TreeGrafter"/>
</dbReference>
<gene>
    <name evidence="7" type="ORF">EF807_07720</name>
</gene>
<evidence type="ECO:0000259" key="5">
    <source>
        <dbReference type="PROSITE" id="PS51192"/>
    </source>
</evidence>
<name>A0A520KUX4_9EURY</name>
<dbReference type="GO" id="GO:0006139">
    <property type="term" value="P:nucleobase-containing compound metabolic process"/>
    <property type="evidence" value="ECO:0007669"/>
    <property type="project" value="InterPro"/>
</dbReference>
<dbReference type="GO" id="GO:0016818">
    <property type="term" value="F:hydrolase activity, acting on acid anhydrides, in phosphorus-containing anhydrides"/>
    <property type="evidence" value="ECO:0007669"/>
    <property type="project" value="InterPro"/>
</dbReference>
<sequence>MRMRRCKYLSSTGKKSSSGNEIFICKLTGIRYASSSPKICNNCEDFTPADRKDNGKRNLDENSTNYNEETVKLFPFEEFRPSQKDVIIKTHSNLSGGKNIILSAPTGFGKSAVNITLCRHYKSYYVVATKNLQDQIEENFGGYVSLLKGRSNYMCSITKRTCADCIKLLGVCPYNGGRLHCDDCDDPCPCKDCAYERAKRKAEHAQIVVTNMSMLMTARFLKKRDLIIVDEAHELEDTIRSNLSITFRRDQFKFPLLDDFRSYIPFLQEYRDELKDRREDLLEEAKGHLSNKITASRLRDMNMIENSIGKIDFILNDYDRSKEEWGIKKFKKTDGINKIDMLSFFPITAKRFLNVILGKGDRFVLSSATPPFKEELGPFGDNVEVIEVSSAFPVKNRPIYLDYVGYMSLSNRAKTIPKMAEKIKELATERTVVHCHSYGIANDIAKYLDYDCILQRQGKREEDLGQFKDGGCKIFLSVNMENGISLDDELCRVNILAKVPYPNLKDPQIQKRRELEGDRFMNIMVARKITQAYGRATRSENDWSHFYILDSNFKSFFRRNRELFPRWLKEAMVEDAS</sequence>
<accession>A0A520KUX4</accession>
<evidence type="ECO:0000313" key="7">
    <source>
        <dbReference type="EMBL" id="RZN67306.1"/>
    </source>
</evidence>
<dbReference type="InterPro" id="IPR027417">
    <property type="entry name" value="P-loop_NTPase"/>
</dbReference>